<gene>
    <name evidence="2" type="ORF">UT76HP_00479</name>
</gene>
<dbReference type="EMBL" id="LS398552">
    <property type="protein sequence ID" value="SPR04671.1"/>
    <property type="molecule type" value="Genomic_DNA"/>
</dbReference>
<proteinExistence type="predicted"/>
<reference evidence="3" key="1">
    <citation type="submission" date="2018-03" db="EMBL/GenBank/DDBJ databases">
        <authorList>
            <person name="Batty M. E."/>
            <person name="Batty M E."/>
        </authorList>
    </citation>
    <scope>NUCLEOTIDE SEQUENCE [LARGE SCALE GENOMIC DNA]</scope>
</reference>
<evidence type="ECO:0000313" key="2">
    <source>
        <dbReference type="EMBL" id="SPR04671.1"/>
    </source>
</evidence>
<evidence type="ECO:0000256" key="1">
    <source>
        <dbReference type="SAM" id="MobiDB-lite"/>
    </source>
</evidence>
<organism evidence="2 3">
    <name type="scientific">Orientia tsutsugamushi</name>
    <name type="common">Rickettsia tsutsugamushi</name>
    <dbReference type="NCBI Taxonomy" id="784"/>
    <lineage>
        <taxon>Bacteria</taxon>
        <taxon>Pseudomonadati</taxon>
        <taxon>Pseudomonadota</taxon>
        <taxon>Alphaproteobacteria</taxon>
        <taxon>Rickettsiales</taxon>
        <taxon>Rickettsiaceae</taxon>
        <taxon>Rickettsieae</taxon>
        <taxon>Orientia</taxon>
    </lineage>
</organism>
<evidence type="ECO:0008006" key="4">
    <source>
        <dbReference type="Google" id="ProtNLM"/>
    </source>
</evidence>
<dbReference type="Proteomes" id="UP000244943">
    <property type="component" value="Chromosome I"/>
</dbReference>
<dbReference type="AlphaFoldDB" id="A0A2U3QUN1"/>
<sequence length="422" mass="47326">MKGSFTINQEDITLNQEDITLVQNIAELIQARQYLQATILLKHRGGFSGDIAVAVTSELYSRTSEELLSEFLDFGENMENCRTSNRYAMLFDDDGFITNEREYCARIAADFSARGRLNRKTVHSIFGGMDVSQAISLVLANPMAYYHDAVLDTLVDYAINTNLRYKHKGDEAAFEAAKMNLCTSFLSMIGGRADYINDQESKKRISCVLKNSSNVNKLLSSNPRTTHILMFNLLSRGCKESAKLLLDSGGLDVIPLPEVPAEWLTLLDAAIDGGNYCCAKLLAQRGVDIVSNHHDNLSSEMKALCNTHQFFKNTGYFKDHKCIPDQMLEDSLRISSFITQDKSLRDSCWTGLKDSVDSQTLFSQMAYEFRRDSSLLAYFMELTQLELSKLHLQSAASKDSTTEHRDKYTASKSSQTTTGRSL</sequence>
<dbReference type="RefSeq" id="WP_231966955.1">
    <property type="nucleotide sequence ID" value="NZ_LS398552.1"/>
</dbReference>
<evidence type="ECO:0000313" key="3">
    <source>
        <dbReference type="Proteomes" id="UP000244943"/>
    </source>
</evidence>
<feature type="region of interest" description="Disordered" evidence="1">
    <location>
        <begin position="396"/>
        <end position="422"/>
    </location>
</feature>
<feature type="compositionally biased region" description="Basic and acidic residues" evidence="1">
    <location>
        <begin position="400"/>
        <end position="409"/>
    </location>
</feature>
<protein>
    <recommendedName>
        <fullName evidence="4">Ankyrin repeat-containing protein</fullName>
    </recommendedName>
</protein>
<feature type="compositionally biased region" description="Polar residues" evidence="1">
    <location>
        <begin position="410"/>
        <end position="422"/>
    </location>
</feature>
<accession>A0A2U3QUN1</accession>
<name>A0A2U3QUN1_ORITS</name>
<dbReference type="GeneID" id="89458781"/>